<accession>A0A0R3X236</accession>
<dbReference type="STRING" id="6205.A0A0R3X236"/>
<dbReference type="InterPro" id="IPR006015">
    <property type="entry name" value="Universal_stress_UspA"/>
</dbReference>
<dbReference type="InterPro" id="IPR006016">
    <property type="entry name" value="UspA"/>
</dbReference>
<reference evidence="4" key="1">
    <citation type="submission" date="2017-02" db="UniProtKB">
        <authorList>
            <consortium name="WormBaseParasite"/>
        </authorList>
    </citation>
    <scope>IDENTIFICATION</scope>
</reference>
<evidence type="ECO:0000313" key="4">
    <source>
        <dbReference type="WBParaSite" id="TTAC_0000732501-mRNA-1"/>
    </source>
</evidence>
<dbReference type="CDD" id="cd23659">
    <property type="entry name" value="USP_At3g01520-like"/>
    <property type="match status" value="1"/>
</dbReference>
<gene>
    <name evidence="2" type="ORF">TTAC_LOCUS7310</name>
</gene>
<reference evidence="2 3" key="2">
    <citation type="submission" date="2018-11" db="EMBL/GenBank/DDBJ databases">
        <authorList>
            <consortium name="Pathogen Informatics"/>
        </authorList>
    </citation>
    <scope>NUCLEOTIDE SEQUENCE [LARGE SCALE GENOMIC DNA]</scope>
</reference>
<keyword evidence="3" id="KW-1185">Reference proteome</keyword>
<dbReference type="AlphaFoldDB" id="A0A0R3X236"/>
<proteinExistence type="predicted"/>
<dbReference type="EMBL" id="UYWX01020361">
    <property type="protein sequence ID" value="VDM31671.1"/>
    <property type="molecule type" value="Genomic_DNA"/>
</dbReference>
<dbReference type="SUPFAM" id="SSF52402">
    <property type="entry name" value="Adenine nucleotide alpha hydrolases-like"/>
    <property type="match status" value="1"/>
</dbReference>
<sequence>MPVDGSSNSHRAFNWFLKYDYRKSDFIIFLHVLQSKSSSSCNTVMALDNLVNIPVQSDSEPVSNGDAVLEKFRKLAEQAGVNFTVEALNDSSVAEAILRLASDLDANFIVVGSRGVSGVRRATLGSVSHYLVTHSSVPVLVVPSSSSSRSFTSA</sequence>
<evidence type="ECO:0000313" key="3">
    <source>
        <dbReference type="Proteomes" id="UP000274429"/>
    </source>
</evidence>
<dbReference type="Gene3D" id="3.40.50.620">
    <property type="entry name" value="HUPs"/>
    <property type="match status" value="1"/>
</dbReference>
<dbReference type="PANTHER" id="PTHR31964">
    <property type="entry name" value="ADENINE NUCLEOTIDE ALPHA HYDROLASES-LIKE SUPERFAMILY PROTEIN"/>
    <property type="match status" value="1"/>
</dbReference>
<protein>
    <submittedName>
        <fullName evidence="4">Usp domain-containing protein</fullName>
    </submittedName>
</protein>
<evidence type="ECO:0000259" key="1">
    <source>
        <dbReference type="Pfam" id="PF00582"/>
    </source>
</evidence>
<dbReference type="PANTHER" id="PTHR31964:SF113">
    <property type="entry name" value="USPA DOMAIN-CONTAINING PROTEIN"/>
    <property type="match status" value="1"/>
</dbReference>
<evidence type="ECO:0000313" key="2">
    <source>
        <dbReference type="EMBL" id="VDM31671.1"/>
    </source>
</evidence>
<dbReference type="PRINTS" id="PR01438">
    <property type="entry name" value="UNVRSLSTRESS"/>
</dbReference>
<dbReference type="Pfam" id="PF00582">
    <property type="entry name" value="Usp"/>
    <property type="match status" value="1"/>
</dbReference>
<dbReference type="OrthoDB" id="843225at2759"/>
<dbReference type="WBParaSite" id="TTAC_0000732501-mRNA-1">
    <property type="protein sequence ID" value="TTAC_0000732501-mRNA-1"/>
    <property type="gene ID" value="TTAC_0000732501"/>
</dbReference>
<dbReference type="Proteomes" id="UP000274429">
    <property type="component" value="Unassembled WGS sequence"/>
</dbReference>
<name>A0A0R3X236_HYDTA</name>
<dbReference type="InterPro" id="IPR014729">
    <property type="entry name" value="Rossmann-like_a/b/a_fold"/>
</dbReference>
<feature type="domain" description="UspA" evidence="1">
    <location>
        <begin position="2"/>
        <end position="143"/>
    </location>
</feature>
<organism evidence="4">
    <name type="scientific">Hydatigena taeniaeformis</name>
    <name type="common">Feline tapeworm</name>
    <name type="synonym">Taenia taeniaeformis</name>
    <dbReference type="NCBI Taxonomy" id="6205"/>
    <lineage>
        <taxon>Eukaryota</taxon>
        <taxon>Metazoa</taxon>
        <taxon>Spiralia</taxon>
        <taxon>Lophotrochozoa</taxon>
        <taxon>Platyhelminthes</taxon>
        <taxon>Cestoda</taxon>
        <taxon>Eucestoda</taxon>
        <taxon>Cyclophyllidea</taxon>
        <taxon>Taeniidae</taxon>
        <taxon>Hydatigera</taxon>
    </lineage>
</organism>